<reference evidence="2" key="2">
    <citation type="submission" date="2020-05" db="UniProtKB">
        <authorList>
            <consortium name="EnsemblMetazoa"/>
        </authorList>
    </citation>
    <scope>IDENTIFICATION</scope>
    <source>
        <strain evidence="2">IAEA</strain>
    </source>
</reference>
<sequence length="111" mass="12461">MDASFSSNNDNPSTRPAVETTGTHYGNTSSIAAQMFDTAPTYEEVAELIRLITILIKYSKTDWNNVKLKATQRAVLEKIACVFFCGEQTGQNDKSRLQARTQDKISYGRYK</sequence>
<dbReference type="AlphaFoldDB" id="A0A1A9Z4M2"/>
<dbReference type="EnsemblMetazoa" id="GPAI003826-RA">
    <property type="protein sequence ID" value="GPAI003826-PA"/>
    <property type="gene ID" value="GPAI003826"/>
</dbReference>
<keyword evidence="3" id="KW-1185">Reference proteome</keyword>
<feature type="region of interest" description="Disordered" evidence="1">
    <location>
        <begin position="92"/>
        <end position="111"/>
    </location>
</feature>
<evidence type="ECO:0000313" key="3">
    <source>
        <dbReference type="Proteomes" id="UP000092445"/>
    </source>
</evidence>
<evidence type="ECO:0000313" key="2">
    <source>
        <dbReference type="EnsemblMetazoa" id="GPAI003826-PA"/>
    </source>
</evidence>
<evidence type="ECO:0000256" key="1">
    <source>
        <dbReference type="SAM" id="MobiDB-lite"/>
    </source>
</evidence>
<protein>
    <submittedName>
        <fullName evidence="2">Uncharacterized protein</fullName>
    </submittedName>
</protein>
<proteinExistence type="predicted"/>
<name>A0A1A9Z4M2_GLOPL</name>
<accession>A0A1A9Z4M2</accession>
<dbReference type="VEuPathDB" id="VectorBase:GPAI003826"/>
<reference evidence="3" key="1">
    <citation type="submission" date="2014-03" db="EMBL/GenBank/DDBJ databases">
        <authorList>
            <person name="Aksoy S."/>
            <person name="Warren W."/>
            <person name="Wilson R.K."/>
        </authorList>
    </citation>
    <scope>NUCLEOTIDE SEQUENCE [LARGE SCALE GENOMIC DNA]</scope>
    <source>
        <strain evidence="3">IAEA</strain>
    </source>
</reference>
<dbReference type="Proteomes" id="UP000092445">
    <property type="component" value="Unassembled WGS sequence"/>
</dbReference>
<organism evidence="2 3">
    <name type="scientific">Glossina pallidipes</name>
    <name type="common">Tsetse fly</name>
    <dbReference type="NCBI Taxonomy" id="7398"/>
    <lineage>
        <taxon>Eukaryota</taxon>
        <taxon>Metazoa</taxon>
        <taxon>Ecdysozoa</taxon>
        <taxon>Arthropoda</taxon>
        <taxon>Hexapoda</taxon>
        <taxon>Insecta</taxon>
        <taxon>Pterygota</taxon>
        <taxon>Neoptera</taxon>
        <taxon>Endopterygota</taxon>
        <taxon>Diptera</taxon>
        <taxon>Brachycera</taxon>
        <taxon>Muscomorpha</taxon>
        <taxon>Hippoboscoidea</taxon>
        <taxon>Glossinidae</taxon>
        <taxon>Glossina</taxon>
    </lineage>
</organism>
<feature type="region of interest" description="Disordered" evidence="1">
    <location>
        <begin position="1"/>
        <end position="25"/>
    </location>
</feature>